<evidence type="ECO:0000256" key="1">
    <source>
        <dbReference type="SAM" id="MobiDB-lite"/>
    </source>
</evidence>
<reference evidence="4" key="2">
    <citation type="submission" date="2025-08" db="UniProtKB">
        <authorList>
            <consortium name="RefSeq"/>
        </authorList>
    </citation>
    <scope>IDENTIFICATION</scope>
    <source>
        <tissue evidence="4">Leaf</tissue>
    </source>
</reference>
<feature type="transmembrane region" description="Helical" evidence="2">
    <location>
        <begin position="468"/>
        <end position="489"/>
    </location>
</feature>
<feature type="compositionally biased region" description="Basic and acidic residues" evidence="1">
    <location>
        <begin position="97"/>
        <end position="114"/>
    </location>
</feature>
<sequence>MLRADNSGPQSLGLVIDIENRLCSRGAVNAESRWTIDRVPDNLRKVHSSAFDPEMIGIGPFHGESRLQVMQGHKLRFLNRLLEGNLARRGSGGDVSRTTEGERASDDRECKEDNDGDRIAKAELLDDIMEAMRILKDKTRACYQVTPEIDEDYLRSDYFVEKTVVDGCFVVELLRLYHDRFCLQPDAVAIQDDPIFTNPRILTTLRRDLLLLENQLPFFVLDKLYELINKSNNIDHQQAVRLEVLAVTFFNPLLLGHDAASKLDNEKPKPHHLLQVFRSTFLKSESEKAHKKGSNWVKSRSNPKGSIMGIDLHFASELEEAGVRFEKRRGHGLLDIQFRHHTLRVPPLPINEHAISLLLNCVAYELNVDQPEPIFANYLMFWNSLVNSPGDVQILHNHGIINNTLGSNVDVANLLVRCREVIYDRDLGYLHDEIKNVNDYCERYYESKCRVWWRSLIRERFSSPWTCLSLFAAIILLLLTFLQTIYTVYPYYRPN</sequence>
<dbReference type="PANTHER" id="PTHR31170:SF25">
    <property type="entry name" value="BNAA09G04570D PROTEIN"/>
    <property type="match status" value="1"/>
</dbReference>
<name>A0ABM3GYQ1_9MYRT</name>
<accession>A0ABM3GYQ1</accession>
<feature type="region of interest" description="Disordered" evidence="1">
    <location>
        <begin position="89"/>
        <end position="114"/>
    </location>
</feature>
<keyword evidence="2" id="KW-1133">Transmembrane helix</keyword>
<dbReference type="InterPro" id="IPR004158">
    <property type="entry name" value="DUF247_pln"/>
</dbReference>
<organism evidence="3 4">
    <name type="scientific">Rhodamnia argentea</name>
    <dbReference type="NCBI Taxonomy" id="178133"/>
    <lineage>
        <taxon>Eukaryota</taxon>
        <taxon>Viridiplantae</taxon>
        <taxon>Streptophyta</taxon>
        <taxon>Embryophyta</taxon>
        <taxon>Tracheophyta</taxon>
        <taxon>Spermatophyta</taxon>
        <taxon>Magnoliopsida</taxon>
        <taxon>eudicotyledons</taxon>
        <taxon>Gunneridae</taxon>
        <taxon>Pentapetalae</taxon>
        <taxon>rosids</taxon>
        <taxon>malvids</taxon>
        <taxon>Myrtales</taxon>
        <taxon>Myrtaceae</taxon>
        <taxon>Myrtoideae</taxon>
        <taxon>Myrteae</taxon>
        <taxon>Australasian group</taxon>
        <taxon>Rhodamnia</taxon>
    </lineage>
</organism>
<dbReference type="Pfam" id="PF03140">
    <property type="entry name" value="DUF247"/>
    <property type="match status" value="1"/>
</dbReference>
<dbReference type="PANTHER" id="PTHR31170">
    <property type="entry name" value="BNAC04G53230D PROTEIN"/>
    <property type="match status" value="1"/>
</dbReference>
<evidence type="ECO:0000256" key="2">
    <source>
        <dbReference type="SAM" id="Phobius"/>
    </source>
</evidence>
<evidence type="ECO:0000313" key="4">
    <source>
        <dbReference type="RefSeq" id="XP_048129481.1"/>
    </source>
</evidence>
<keyword evidence="2" id="KW-0812">Transmembrane</keyword>
<dbReference type="RefSeq" id="XP_048129481.1">
    <property type="nucleotide sequence ID" value="XM_048273524.1"/>
</dbReference>
<proteinExistence type="predicted"/>
<gene>
    <name evidence="4" type="primary">LOC115737450</name>
</gene>
<reference evidence="3" key="1">
    <citation type="submission" date="2025-05" db="UniProtKB">
        <authorList>
            <consortium name="RefSeq"/>
        </authorList>
    </citation>
    <scope>NUCLEOTIDE SEQUENCE [LARGE SCALE GENOMIC DNA]</scope>
</reference>
<keyword evidence="2" id="KW-0472">Membrane</keyword>
<dbReference type="GeneID" id="115737450"/>
<evidence type="ECO:0000313" key="3">
    <source>
        <dbReference type="Proteomes" id="UP000827889"/>
    </source>
</evidence>
<dbReference type="Proteomes" id="UP000827889">
    <property type="component" value="Chromosome 2"/>
</dbReference>
<keyword evidence="3" id="KW-1185">Reference proteome</keyword>
<protein>
    <submittedName>
        <fullName evidence="4">UPF0481 protein At3g47200-like</fullName>
    </submittedName>
</protein>